<dbReference type="Proteomes" id="UP000009311">
    <property type="component" value="Unassembled WGS sequence"/>
</dbReference>
<dbReference type="OrthoDB" id="9780269at2"/>
<dbReference type="GO" id="GO:0047372">
    <property type="term" value="F:monoacylglycerol lipase activity"/>
    <property type="evidence" value="ECO:0007669"/>
    <property type="project" value="TreeGrafter"/>
</dbReference>
<keyword evidence="3" id="KW-1185">Reference proteome</keyword>
<dbReference type="PANTHER" id="PTHR43798">
    <property type="entry name" value="MONOACYLGLYCEROL LIPASE"/>
    <property type="match status" value="1"/>
</dbReference>
<feature type="domain" description="AB hydrolase-1" evidence="1">
    <location>
        <begin position="29"/>
        <end position="137"/>
    </location>
</feature>
<dbReference type="InterPro" id="IPR029058">
    <property type="entry name" value="AB_hydrolase_fold"/>
</dbReference>
<accession>I7IYK5</accession>
<dbReference type="InterPro" id="IPR050266">
    <property type="entry name" value="AB_hydrolase_sf"/>
</dbReference>
<name>I7IYK5_9LACO</name>
<sequence length="246" mass="27745">MSEKDIIIMRDGLKLAAKVSIPNTEKYDVVILAYGFIGMMDPKVNDLLPVLLQKKGLATIRFDFNGHGLSDGMLDNMSIFNELEDYQAIMNYALQLEGRDHLYLIGHSQGGVVSSMMAGYYNDLVDKLVIMSPAAALVDDAKIGTCMGVDYDPNNVPEKLDFKDFQLNGWYFRTAKFINVYETAKVFHGPVLALHSENDKIVNPYASRHFEAVLDNCEYHLVPESDHGLHQNRAEVYDRVVNFLTK</sequence>
<dbReference type="InterPro" id="IPR000073">
    <property type="entry name" value="AB_hydrolase_1"/>
</dbReference>
<dbReference type="SUPFAM" id="SSF53474">
    <property type="entry name" value="alpha/beta-Hydrolases"/>
    <property type="match status" value="1"/>
</dbReference>
<dbReference type="Pfam" id="PF00561">
    <property type="entry name" value="Abhydrolase_1"/>
    <property type="match status" value="1"/>
</dbReference>
<evidence type="ECO:0000259" key="1">
    <source>
        <dbReference type="Pfam" id="PF00561"/>
    </source>
</evidence>
<gene>
    <name evidence="2" type="ORF">BN53_00250</name>
</gene>
<dbReference type="STRING" id="1423790.BN53_00250"/>
<dbReference type="eggNOG" id="COG1073">
    <property type="taxonomic scope" value="Bacteria"/>
</dbReference>
<dbReference type="PATRIC" id="fig|1423790.3.peg.1528"/>
<proteinExistence type="predicted"/>
<dbReference type="Gene3D" id="3.40.50.1820">
    <property type="entry name" value="alpha/beta hydrolase"/>
    <property type="match status" value="1"/>
</dbReference>
<dbReference type="AlphaFoldDB" id="I7IYK5"/>
<dbReference type="PANTHER" id="PTHR43798:SF33">
    <property type="entry name" value="HYDROLASE, PUTATIVE (AFU_ORTHOLOGUE AFUA_2G14860)-RELATED"/>
    <property type="match status" value="1"/>
</dbReference>
<protein>
    <submittedName>
        <fullName evidence="2">Hydrolase, alpha/beta domain protein</fullName>
    </submittedName>
</protein>
<comment type="caution">
    <text evidence="2">The sequence shown here is derived from an EMBL/GenBank/DDBJ whole genome shotgun (WGS) entry which is preliminary data.</text>
</comment>
<evidence type="ECO:0000313" key="3">
    <source>
        <dbReference type="Proteomes" id="UP000009311"/>
    </source>
</evidence>
<dbReference type="RefSeq" id="WP_009559104.1">
    <property type="nucleotide sequence ID" value="NZ_AYZN01000005.1"/>
</dbReference>
<organism evidence="2 3">
    <name type="scientific">Lactobacillus pasteurii DSM 23907 = CRBIP 24.76</name>
    <dbReference type="NCBI Taxonomy" id="1423790"/>
    <lineage>
        <taxon>Bacteria</taxon>
        <taxon>Bacillati</taxon>
        <taxon>Bacillota</taxon>
        <taxon>Bacilli</taxon>
        <taxon>Lactobacillales</taxon>
        <taxon>Lactobacillaceae</taxon>
        <taxon>Lactobacillus</taxon>
    </lineage>
</organism>
<reference evidence="2 3" key="1">
    <citation type="submission" date="2012-06" db="EMBL/GenBank/DDBJ databases">
        <title>Draft Genome Sequence of Lactobacillus pasteurii CRBIP 24.76T.</title>
        <authorList>
            <person name="Cousin S."/>
            <person name="Bouchier C."/>
            <person name="Loux V."/>
            <person name="Ma L."/>
            <person name="Creno S."/>
            <person name="Bizet C."/>
            <person name="Clermont D."/>
        </authorList>
    </citation>
    <scope>NUCLEOTIDE SEQUENCE [LARGE SCALE GENOMIC DNA]</scope>
    <source>
        <strain evidence="3">CRBIP 24.76T</strain>
    </source>
</reference>
<dbReference type="GO" id="GO:0016020">
    <property type="term" value="C:membrane"/>
    <property type="evidence" value="ECO:0007669"/>
    <property type="project" value="TreeGrafter"/>
</dbReference>
<keyword evidence="2" id="KW-0378">Hydrolase</keyword>
<dbReference type="EMBL" id="CAKD01000005">
    <property type="protein sequence ID" value="CCI84552.1"/>
    <property type="molecule type" value="Genomic_DNA"/>
</dbReference>
<evidence type="ECO:0000313" key="2">
    <source>
        <dbReference type="EMBL" id="CCI84552.1"/>
    </source>
</evidence>
<dbReference type="GO" id="GO:0046464">
    <property type="term" value="P:acylglycerol catabolic process"/>
    <property type="evidence" value="ECO:0007669"/>
    <property type="project" value="TreeGrafter"/>
</dbReference>